<protein>
    <submittedName>
        <fullName evidence="1">Uncharacterized protein</fullName>
    </submittedName>
</protein>
<sequence length="101" mass="11391">MKNKKTAGLYLWLERTENKGGLPVCSDLEKKAAAATLYFGWFLGKPKKATAIDIRKQQWRGKSPLLLHPAHLDTLAARILNYGFIKDIQTNPVRPAQMQSL</sequence>
<accession>A0ABU6GQ72</accession>
<dbReference type="Proteomes" id="UP001344632">
    <property type="component" value="Unassembled WGS sequence"/>
</dbReference>
<keyword evidence="2" id="KW-1185">Reference proteome</keyword>
<dbReference type="EMBL" id="JARLKZ010000014">
    <property type="protein sequence ID" value="MEC0241906.1"/>
    <property type="molecule type" value="Genomic_DNA"/>
</dbReference>
<name>A0ABU6GQ72_9BACL</name>
<organism evidence="1 2">
    <name type="scientific">Paenibacillus dokdonensis</name>
    <dbReference type="NCBI Taxonomy" id="2567944"/>
    <lineage>
        <taxon>Bacteria</taxon>
        <taxon>Bacillati</taxon>
        <taxon>Bacillota</taxon>
        <taxon>Bacilli</taxon>
        <taxon>Bacillales</taxon>
        <taxon>Paenibacillaceae</taxon>
        <taxon>Paenibacillus</taxon>
    </lineage>
</organism>
<proteinExistence type="predicted"/>
<gene>
    <name evidence="1" type="ORF">P4H66_18995</name>
</gene>
<reference evidence="1 2" key="1">
    <citation type="submission" date="2023-03" db="EMBL/GenBank/DDBJ databases">
        <title>Bacillus Genome Sequencing.</title>
        <authorList>
            <person name="Dunlap C."/>
        </authorList>
    </citation>
    <scope>NUCLEOTIDE SEQUENCE [LARGE SCALE GENOMIC DNA]</scope>
    <source>
        <strain evidence="1 2">BD-525</strain>
    </source>
</reference>
<evidence type="ECO:0000313" key="1">
    <source>
        <dbReference type="EMBL" id="MEC0241906.1"/>
    </source>
</evidence>
<evidence type="ECO:0000313" key="2">
    <source>
        <dbReference type="Proteomes" id="UP001344632"/>
    </source>
</evidence>
<comment type="caution">
    <text evidence="1">The sequence shown here is derived from an EMBL/GenBank/DDBJ whole genome shotgun (WGS) entry which is preliminary data.</text>
</comment>
<dbReference type="RefSeq" id="WP_326089574.1">
    <property type="nucleotide sequence ID" value="NZ_JARLKZ010000014.1"/>
</dbReference>